<dbReference type="EMBL" id="JBHUFL010000002">
    <property type="protein sequence ID" value="MFD1834024.1"/>
    <property type="molecule type" value="Genomic_DNA"/>
</dbReference>
<dbReference type="NCBIfam" id="TIGR03083">
    <property type="entry name" value="maleylpyruvate isomerase family mycothiol-dependent enzyme"/>
    <property type="match status" value="1"/>
</dbReference>
<sequence>MTPSPSPAALPDPLALIDAEAGRSSSVLAATDPAAPVPTCPDWTALDLLWHVTEVHEFWASVLATEARTDEDAEKADGMKDPRPEGEDAREHLVDRRARATASLLAQLEKRPDDQAAWSWFPADQSVGFTRRMQVHEATMHRVDAELTAGAETLSPISEEVAADGLDHAVAVMFAAGHDWIPEWAELSPLALLRLLPEGGEALDVEIAHWTGTRPRDGQEFDQLVARPLPEDADPDALPFAQAEGTALAIYLWLWGRSPALDRLPGGAQQVDLSGDEDAVPHVIDVLAQGMD</sequence>
<evidence type="ECO:0000313" key="4">
    <source>
        <dbReference type="Proteomes" id="UP001597280"/>
    </source>
</evidence>
<organism evidence="3 4">
    <name type="scientific">Brachybacterium rhamnosum</name>
    <dbReference type="NCBI Taxonomy" id="173361"/>
    <lineage>
        <taxon>Bacteria</taxon>
        <taxon>Bacillati</taxon>
        <taxon>Actinomycetota</taxon>
        <taxon>Actinomycetes</taxon>
        <taxon>Micrococcales</taxon>
        <taxon>Dermabacteraceae</taxon>
        <taxon>Brachybacterium</taxon>
    </lineage>
</organism>
<proteinExistence type="predicted"/>
<evidence type="ECO:0000256" key="1">
    <source>
        <dbReference type="SAM" id="MobiDB-lite"/>
    </source>
</evidence>
<evidence type="ECO:0000313" key="3">
    <source>
        <dbReference type="EMBL" id="MFD1834024.1"/>
    </source>
</evidence>
<keyword evidence="4" id="KW-1185">Reference proteome</keyword>
<dbReference type="Proteomes" id="UP001597280">
    <property type="component" value="Unassembled WGS sequence"/>
</dbReference>
<feature type="region of interest" description="Disordered" evidence="1">
    <location>
        <begin position="68"/>
        <end position="92"/>
    </location>
</feature>
<dbReference type="Pfam" id="PF11716">
    <property type="entry name" value="MDMPI_N"/>
    <property type="match status" value="1"/>
</dbReference>
<dbReference type="InterPro" id="IPR024344">
    <property type="entry name" value="MDMPI_metal-binding"/>
</dbReference>
<evidence type="ECO:0000259" key="2">
    <source>
        <dbReference type="Pfam" id="PF11716"/>
    </source>
</evidence>
<gene>
    <name evidence="3" type="ORF">ACFSDA_02950</name>
</gene>
<protein>
    <submittedName>
        <fullName evidence="3">Maleylpyruvate isomerase N-terminal domain-containing protein</fullName>
    </submittedName>
</protein>
<dbReference type="InterPro" id="IPR034660">
    <property type="entry name" value="DinB/YfiT-like"/>
</dbReference>
<dbReference type="PANTHER" id="PTHR40758">
    <property type="entry name" value="CONSERVED PROTEIN"/>
    <property type="match status" value="1"/>
</dbReference>
<dbReference type="RefSeq" id="WP_343903470.1">
    <property type="nucleotide sequence ID" value="NZ_BAAAIS010000002.1"/>
</dbReference>
<name>A0ABW4PUW2_9MICO</name>
<reference evidence="4" key="1">
    <citation type="journal article" date="2019" name="Int. J. Syst. Evol. Microbiol.">
        <title>The Global Catalogue of Microorganisms (GCM) 10K type strain sequencing project: providing services to taxonomists for standard genome sequencing and annotation.</title>
        <authorList>
            <consortium name="The Broad Institute Genomics Platform"/>
            <consortium name="The Broad Institute Genome Sequencing Center for Infectious Disease"/>
            <person name="Wu L."/>
            <person name="Ma J."/>
        </authorList>
    </citation>
    <scope>NUCLEOTIDE SEQUENCE [LARGE SCALE GENOMIC DNA]</scope>
    <source>
        <strain evidence="4">JCM 11650</strain>
    </source>
</reference>
<dbReference type="InterPro" id="IPR017517">
    <property type="entry name" value="Maleyloyr_isom"/>
</dbReference>
<dbReference type="GO" id="GO:0016853">
    <property type="term" value="F:isomerase activity"/>
    <property type="evidence" value="ECO:0007669"/>
    <property type="project" value="UniProtKB-KW"/>
</dbReference>
<feature type="domain" description="Mycothiol-dependent maleylpyruvate isomerase metal-binding" evidence="2">
    <location>
        <begin position="19"/>
        <end position="145"/>
    </location>
</feature>
<dbReference type="PANTHER" id="PTHR40758:SF1">
    <property type="entry name" value="CONSERVED PROTEIN"/>
    <property type="match status" value="1"/>
</dbReference>
<comment type="caution">
    <text evidence="3">The sequence shown here is derived from an EMBL/GenBank/DDBJ whole genome shotgun (WGS) entry which is preliminary data.</text>
</comment>
<dbReference type="SUPFAM" id="SSF109854">
    <property type="entry name" value="DinB/YfiT-like putative metalloenzymes"/>
    <property type="match status" value="1"/>
</dbReference>
<keyword evidence="3" id="KW-0413">Isomerase</keyword>
<accession>A0ABW4PUW2</accession>